<evidence type="ECO:0000256" key="11">
    <source>
        <dbReference type="ARBA" id="ARBA00022989"/>
    </source>
</evidence>
<dbReference type="GO" id="GO:0035269">
    <property type="term" value="P:protein O-linked glycosylation via mannose"/>
    <property type="evidence" value="ECO:0007669"/>
    <property type="project" value="TreeGrafter"/>
</dbReference>
<keyword evidence="10" id="KW-0735">Signal-anchor</keyword>
<evidence type="ECO:0000256" key="4">
    <source>
        <dbReference type="ARBA" id="ARBA00008539"/>
    </source>
</evidence>
<sequence>MYRFLCGRLVLFLIGVVGLLQLIHIILLNRLESRQRRDVPEPHSAFDPGFGQNEGEDPILEKLSSFAVYIERNWVLDTSGEYHLSSLQPITKSLSVRTQDITLVTQCSQEHLSDLIPLSQQWMGPLSIAVFARSGHEWSTLLELAKLVLADEILQTSVTFSFVWPVSAAGGLPPRPDLIPQHNTTESNYNHTEPYPNNLLRNTARRAAVSDFVFVIDVDMMPNKGLREDFLHLAARSRWFQKNFTLDKTVFVIPAFEGIIFPTTKFDLIQAVQAGKVRPFYSQLCWKCHAHTDYETWLQQPEHKYLVPTYDVLWRDPWEPFYISLNSVPLYDERFKQYGFNRISQVCELHVAGYKFTVLNKAFLLHKGFKRKESFHPQKEQELEFNRKLFRQFKTELKNKYAESSRRCY</sequence>
<dbReference type="EMBL" id="JAHWGI010000027">
    <property type="protein sequence ID" value="KAK3908085.1"/>
    <property type="molecule type" value="Genomic_DNA"/>
</dbReference>
<reference evidence="22" key="2">
    <citation type="journal article" date="2023" name="BMC Genomics">
        <title>Pest status, molecular evolution, and epigenetic factors derived from the genome assembly of Frankliniella fusca, a thysanopteran phytovirus vector.</title>
        <authorList>
            <person name="Catto M.A."/>
            <person name="Labadie P.E."/>
            <person name="Jacobson A.L."/>
            <person name="Kennedy G.G."/>
            <person name="Srinivasan R."/>
            <person name="Hunt B.G."/>
        </authorList>
    </citation>
    <scope>NUCLEOTIDE SEQUENCE</scope>
    <source>
        <strain evidence="22">PL_HMW_Pooled</strain>
    </source>
</reference>
<evidence type="ECO:0000256" key="2">
    <source>
        <dbReference type="ARBA" id="ARBA00004323"/>
    </source>
</evidence>
<evidence type="ECO:0000256" key="21">
    <source>
        <dbReference type="SAM" id="Phobius"/>
    </source>
</evidence>
<gene>
    <name evidence="22" type="ORF">KUF71_003217</name>
</gene>
<dbReference type="Proteomes" id="UP001219518">
    <property type="component" value="Unassembled WGS sequence"/>
</dbReference>
<keyword evidence="9" id="KW-0479">Metal-binding</keyword>
<evidence type="ECO:0000256" key="16">
    <source>
        <dbReference type="ARBA" id="ARBA00030723"/>
    </source>
</evidence>
<keyword evidence="7" id="KW-0808">Transferase</keyword>
<keyword evidence="13 21" id="KW-0472">Membrane</keyword>
<accession>A0AAE1GUG0</accession>
<comment type="caution">
    <text evidence="22">The sequence shown here is derived from an EMBL/GenBank/DDBJ whole genome shotgun (WGS) entry which is preliminary data.</text>
</comment>
<comment type="pathway">
    <text evidence="3">Protein modification; protein glycosylation.</text>
</comment>
<evidence type="ECO:0000256" key="7">
    <source>
        <dbReference type="ARBA" id="ARBA00022679"/>
    </source>
</evidence>
<comment type="catalytic activity">
    <reaction evidence="20">
        <text>3-O-[beta-D-Xyl-(1-&gt;4)-Rib-ol-P-Rib-ol-P-3-beta-D-GalNAc-(1-&gt;3)-beta-D-GlcNAc-(1-&gt;4)-(O-6-P-alpha-D-Man)]-Thr-[protein] + UDP-alpha-D-glucuronate = 3-O-[beta-D-GlcA-(1-&gt;3)-beta-D-Xyl-(1-&gt;4)-Rib-ol-P-Rib-ol-P-3-beta-D-GalNAc-(1-&gt;3)-beta-D-GlcNAc-(1-&gt;4)-(O-6-P-alpha-D-Man)]-Thr-[protein] + UDP + H(+)</text>
        <dbReference type="Rhea" id="RHEA:46860"/>
        <dbReference type="Rhea" id="RHEA-COMP:15023"/>
        <dbReference type="Rhea" id="RHEA-COMP:17482"/>
        <dbReference type="ChEBI" id="CHEBI:15378"/>
        <dbReference type="ChEBI" id="CHEBI:58052"/>
        <dbReference type="ChEBI" id="CHEBI:58223"/>
        <dbReference type="ChEBI" id="CHEBI:142405"/>
        <dbReference type="ChEBI" id="CHEBI:177336"/>
    </reaction>
</comment>
<evidence type="ECO:0000256" key="17">
    <source>
        <dbReference type="ARBA" id="ARBA00032175"/>
    </source>
</evidence>
<dbReference type="AlphaFoldDB" id="A0AAE1GUG0"/>
<evidence type="ECO:0000256" key="10">
    <source>
        <dbReference type="ARBA" id="ARBA00022968"/>
    </source>
</evidence>
<name>A0AAE1GUG0_9NEOP</name>
<evidence type="ECO:0000256" key="5">
    <source>
        <dbReference type="ARBA" id="ARBA00017962"/>
    </source>
</evidence>
<keyword evidence="6" id="KW-0328">Glycosyltransferase</keyword>
<dbReference type="GO" id="GO:0015020">
    <property type="term" value="F:glucuronosyltransferase activity"/>
    <property type="evidence" value="ECO:0007669"/>
    <property type="project" value="InterPro"/>
</dbReference>
<evidence type="ECO:0000256" key="9">
    <source>
        <dbReference type="ARBA" id="ARBA00022723"/>
    </source>
</evidence>
<dbReference type="InterPro" id="IPR043189">
    <property type="entry name" value="B4GAT1"/>
</dbReference>
<keyword evidence="11 21" id="KW-1133">Transmembrane helix</keyword>
<evidence type="ECO:0000256" key="13">
    <source>
        <dbReference type="ARBA" id="ARBA00023136"/>
    </source>
</evidence>
<evidence type="ECO:0000256" key="3">
    <source>
        <dbReference type="ARBA" id="ARBA00004922"/>
    </source>
</evidence>
<comment type="subcellular location">
    <subcellularLocation>
        <location evidence="2">Golgi apparatus membrane</location>
        <topology evidence="2">Single-pass type II membrane protein</topology>
    </subcellularLocation>
</comment>
<proteinExistence type="inferred from homology"/>
<dbReference type="GO" id="GO:0046872">
    <property type="term" value="F:metal ion binding"/>
    <property type="evidence" value="ECO:0007669"/>
    <property type="project" value="UniProtKB-KW"/>
</dbReference>
<feature type="transmembrane region" description="Helical" evidence="21">
    <location>
        <begin position="9"/>
        <end position="28"/>
    </location>
</feature>
<evidence type="ECO:0000256" key="8">
    <source>
        <dbReference type="ARBA" id="ARBA00022692"/>
    </source>
</evidence>
<keyword evidence="8 21" id="KW-0812">Transmembrane</keyword>
<evidence type="ECO:0000256" key="19">
    <source>
        <dbReference type="ARBA" id="ARBA00033291"/>
    </source>
</evidence>
<comment type="cofactor">
    <cofactor evidence="1">
        <name>Mn(2+)</name>
        <dbReference type="ChEBI" id="CHEBI:29035"/>
    </cofactor>
</comment>
<dbReference type="GO" id="GO:0000139">
    <property type="term" value="C:Golgi membrane"/>
    <property type="evidence" value="ECO:0007669"/>
    <property type="project" value="UniProtKB-SubCell"/>
</dbReference>
<keyword evidence="14" id="KW-0325">Glycoprotein</keyword>
<dbReference type="PANTHER" id="PTHR46420">
    <property type="entry name" value="BETA-1,4-GLUCURONYLTRANSFERASE 1"/>
    <property type="match status" value="1"/>
</dbReference>
<dbReference type="PANTHER" id="PTHR46420:SF1">
    <property type="entry name" value="BETA-1,4-GLUCURONYLTRANSFERASE 1"/>
    <property type="match status" value="1"/>
</dbReference>
<evidence type="ECO:0000256" key="12">
    <source>
        <dbReference type="ARBA" id="ARBA00023034"/>
    </source>
</evidence>
<keyword evidence="15" id="KW-0464">Manganese</keyword>
<keyword evidence="23" id="KW-1185">Reference proteome</keyword>
<reference evidence="22" key="1">
    <citation type="submission" date="2021-07" db="EMBL/GenBank/DDBJ databases">
        <authorList>
            <person name="Catto M.A."/>
            <person name="Jacobson A."/>
            <person name="Kennedy G."/>
            <person name="Labadie P."/>
            <person name="Hunt B.G."/>
            <person name="Srinivasan R."/>
        </authorList>
    </citation>
    <scope>NUCLEOTIDE SEQUENCE</scope>
    <source>
        <strain evidence="22">PL_HMW_Pooled</strain>
        <tissue evidence="22">Head</tissue>
    </source>
</reference>
<evidence type="ECO:0000313" key="22">
    <source>
        <dbReference type="EMBL" id="KAK3908085.1"/>
    </source>
</evidence>
<keyword evidence="12" id="KW-0333">Golgi apparatus</keyword>
<evidence type="ECO:0000256" key="18">
    <source>
        <dbReference type="ARBA" id="ARBA00032181"/>
    </source>
</evidence>
<evidence type="ECO:0000256" key="15">
    <source>
        <dbReference type="ARBA" id="ARBA00023211"/>
    </source>
</evidence>
<dbReference type="Pfam" id="PF13896">
    <property type="entry name" value="Glyco_transf_49"/>
    <property type="match status" value="1"/>
</dbReference>
<evidence type="ECO:0000313" key="23">
    <source>
        <dbReference type="Proteomes" id="UP001219518"/>
    </source>
</evidence>
<evidence type="ECO:0000256" key="6">
    <source>
        <dbReference type="ARBA" id="ARBA00022676"/>
    </source>
</evidence>
<protein>
    <recommendedName>
        <fullName evidence="5">Beta-1,4-glucuronyltransferase 1</fullName>
    </recommendedName>
    <alternativeName>
        <fullName evidence="16">I-beta-1,3-N-acetylglucosaminyltransferase</fullName>
    </alternativeName>
    <alternativeName>
        <fullName evidence="19">N-acetyllactosaminide beta-1,3-N-acetylglucosaminyltransferase</fullName>
    </alternativeName>
    <alternativeName>
        <fullName evidence="17">Poly-N-acetyllactosamine extension enzyme</fullName>
    </alternativeName>
    <alternativeName>
        <fullName evidence="18">UDP-GlcNAc:betaGal beta-1,3-N-acetylglucosaminyltransferase 1</fullName>
    </alternativeName>
</protein>
<comment type="similarity">
    <text evidence="4">Belongs to the glycosyltransferase 49 family.</text>
</comment>
<evidence type="ECO:0000256" key="1">
    <source>
        <dbReference type="ARBA" id="ARBA00001936"/>
    </source>
</evidence>
<evidence type="ECO:0000256" key="14">
    <source>
        <dbReference type="ARBA" id="ARBA00023180"/>
    </source>
</evidence>
<organism evidence="22 23">
    <name type="scientific">Frankliniella fusca</name>
    <dbReference type="NCBI Taxonomy" id="407009"/>
    <lineage>
        <taxon>Eukaryota</taxon>
        <taxon>Metazoa</taxon>
        <taxon>Ecdysozoa</taxon>
        <taxon>Arthropoda</taxon>
        <taxon>Hexapoda</taxon>
        <taxon>Insecta</taxon>
        <taxon>Pterygota</taxon>
        <taxon>Neoptera</taxon>
        <taxon>Paraneoptera</taxon>
        <taxon>Thysanoptera</taxon>
        <taxon>Terebrantia</taxon>
        <taxon>Thripoidea</taxon>
        <taxon>Thripidae</taxon>
        <taxon>Frankliniella</taxon>
    </lineage>
</organism>
<evidence type="ECO:0000256" key="20">
    <source>
        <dbReference type="ARBA" id="ARBA00047852"/>
    </source>
</evidence>